<dbReference type="Proteomes" id="UP000322553">
    <property type="component" value="Chromosome"/>
</dbReference>
<organism evidence="1 2">
    <name type="scientific">Kushneria phosphatilytica</name>
    <dbReference type="NCBI Taxonomy" id="657387"/>
    <lineage>
        <taxon>Bacteria</taxon>
        <taxon>Pseudomonadati</taxon>
        <taxon>Pseudomonadota</taxon>
        <taxon>Gammaproteobacteria</taxon>
        <taxon>Oceanospirillales</taxon>
        <taxon>Halomonadaceae</taxon>
        <taxon>Kushneria</taxon>
    </lineage>
</organism>
<dbReference type="InterPro" id="IPR011992">
    <property type="entry name" value="EF-hand-dom_pair"/>
</dbReference>
<dbReference type="InterPro" id="IPR002048">
    <property type="entry name" value="EF_hand_dom"/>
</dbReference>
<accession>A0A1S1NQJ4</accession>
<sequence>MHKKRQTTALIGSAIAGLTLAGCTGPLFGPGGFDDAKMESSAPPALVKQFHQADADGNGEIDPTEASTAGLRAQFTQLDLDQDRNISEDEFLSGMQELNNNNTQ</sequence>
<proteinExistence type="predicted"/>
<reference evidence="1 2" key="1">
    <citation type="submission" date="2019-08" db="EMBL/GenBank/DDBJ databases">
        <title>Complete genome sequence of Kushneria sp. YCWA18, a halophilic phosphate-solubilizing bacterium isolated from Daqiao saltern in China.</title>
        <authorList>
            <person name="Du G.-X."/>
            <person name="Qu L.-Y."/>
        </authorList>
    </citation>
    <scope>NUCLEOTIDE SEQUENCE [LARGE SCALE GENOMIC DNA]</scope>
    <source>
        <strain evidence="1 2">YCWA18</strain>
    </source>
</reference>
<dbReference type="KEGG" id="kuy:FY550_13345"/>
<dbReference type="RefSeq" id="WP_070978324.1">
    <property type="nucleotide sequence ID" value="NZ_CP043420.1"/>
</dbReference>
<dbReference type="GO" id="GO:0005509">
    <property type="term" value="F:calcium ion binding"/>
    <property type="evidence" value="ECO:0007669"/>
    <property type="project" value="InterPro"/>
</dbReference>
<dbReference type="AlphaFoldDB" id="A0A1S1NQJ4"/>
<dbReference type="PROSITE" id="PS50222">
    <property type="entry name" value="EF_HAND_2"/>
    <property type="match status" value="1"/>
</dbReference>
<dbReference type="PROSITE" id="PS51257">
    <property type="entry name" value="PROKAR_LIPOPROTEIN"/>
    <property type="match status" value="1"/>
</dbReference>
<dbReference type="Pfam" id="PF13202">
    <property type="entry name" value="EF-hand_5"/>
    <property type="match status" value="1"/>
</dbReference>
<dbReference type="EMBL" id="CP043420">
    <property type="protein sequence ID" value="QEL12027.1"/>
    <property type="molecule type" value="Genomic_DNA"/>
</dbReference>
<dbReference type="PROSITE" id="PS00018">
    <property type="entry name" value="EF_HAND_1"/>
    <property type="match status" value="1"/>
</dbReference>
<dbReference type="InterPro" id="IPR018247">
    <property type="entry name" value="EF_Hand_1_Ca_BS"/>
</dbReference>
<gene>
    <name evidence="1" type="ORF">FY550_13345</name>
</gene>
<name>A0A1S1NQJ4_9GAMM</name>
<dbReference type="OrthoDB" id="6089795at2"/>
<evidence type="ECO:0000313" key="1">
    <source>
        <dbReference type="EMBL" id="QEL12027.1"/>
    </source>
</evidence>
<dbReference type="SUPFAM" id="SSF47473">
    <property type="entry name" value="EF-hand"/>
    <property type="match status" value="1"/>
</dbReference>
<dbReference type="Gene3D" id="1.10.238.10">
    <property type="entry name" value="EF-hand"/>
    <property type="match status" value="1"/>
</dbReference>
<protein>
    <submittedName>
        <fullName evidence="1">Uncharacterized protein</fullName>
    </submittedName>
</protein>
<keyword evidence="2" id="KW-1185">Reference proteome</keyword>
<evidence type="ECO:0000313" key="2">
    <source>
        <dbReference type="Proteomes" id="UP000322553"/>
    </source>
</evidence>
<dbReference type="STRING" id="657387.BH688_08325"/>